<dbReference type="Gene3D" id="3.90.1010.10">
    <property type="match status" value="1"/>
</dbReference>
<dbReference type="Proteomes" id="UP001156641">
    <property type="component" value="Unassembled WGS sequence"/>
</dbReference>
<gene>
    <name evidence="2" type="primary">iscU.2</name>
    <name evidence="2" type="ORF">GCM10010909_05560</name>
</gene>
<reference evidence="3" key="1">
    <citation type="journal article" date="2019" name="Int. J. Syst. Evol. Microbiol.">
        <title>The Global Catalogue of Microorganisms (GCM) 10K type strain sequencing project: providing services to taxonomists for standard genome sequencing and annotation.</title>
        <authorList>
            <consortium name="The Broad Institute Genomics Platform"/>
            <consortium name="The Broad Institute Genome Sequencing Center for Infectious Disease"/>
            <person name="Wu L."/>
            <person name="Ma J."/>
        </authorList>
    </citation>
    <scope>NUCLEOTIDE SEQUENCE [LARGE SCALE GENOMIC DNA]</scope>
    <source>
        <strain evidence="3">NBRC 112502</strain>
    </source>
</reference>
<feature type="domain" description="NIF system FeS cluster assembly NifU N-terminal" evidence="1">
    <location>
        <begin position="9"/>
        <end position="121"/>
    </location>
</feature>
<evidence type="ECO:0000313" key="3">
    <source>
        <dbReference type="Proteomes" id="UP001156641"/>
    </source>
</evidence>
<dbReference type="InterPro" id="IPR002871">
    <property type="entry name" value="NIF_FeS_clus_asmbl_NifU_N"/>
</dbReference>
<dbReference type="NCBIfam" id="TIGR01994">
    <property type="entry name" value="SUF_scaf_2"/>
    <property type="match status" value="1"/>
</dbReference>
<name>A0ABQ6A3D5_9PROT</name>
<comment type="caution">
    <text evidence="2">The sequence shown here is derived from an EMBL/GenBank/DDBJ whole genome shotgun (WGS) entry which is preliminary data.</text>
</comment>
<dbReference type="EMBL" id="BSOS01000007">
    <property type="protein sequence ID" value="GLR65878.1"/>
    <property type="molecule type" value="Genomic_DNA"/>
</dbReference>
<organism evidence="2 3">
    <name type="scientific">Acidocella aquatica</name>
    <dbReference type="NCBI Taxonomy" id="1922313"/>
    <lineage>
        <taxon>Bacteria</taxon>
        <taxon>Pseudomonadati</taxon>
        <taxon>Pseudomonadota</taxon>
        <taxon>Alphaproteobacteria</taxon>
        <taxon>Acetobacterales</taxon>
        <taxon>Acidocellaceae</taxon>
        <taxon>Acidocella</taxon>
    </lineage>
</organism>
<dbReference type="CDD" id="cd06664">
    <property type="entry name" value="IscU_like"/>
    <property type="match status" value="1"/>
</dbReference>
<evidence type="ECO:0000259" key="1">
    <source>
        <dbReference type="Pfam" id="PF01592"/>
    </source>
</evidence>
<dbReference type="Pfam" id="PF01592">
    <property type="entry name" value="NifU_N"/>
    <property type="match status" value="1"/>
</dbReference>
<dbReference type="SUPFAM" id="SSF82649">
    <property type="entry name" value="SufE/NifU"/>
    <property type="match status" value="1"/>
</dbReference>
<keyword evidence="3" id="KW-1185">Reference proteome</keyword>
<dbReference type="RefSeq" id="WP_284256432.1">
    <property type="nucleotide sequence ID" value="NZ_BSOS01000007.1"/>
</dbReference>
<accession>A0ABQ6A3D5</accession>
<protein>
    <submittedName>
        <fullName evidence="2">Iron-sulfur cluster assembly scaffold protein</fullName>
    </submittedName>
</protein>
<evidence type="ECO:0000313" key="2">
    <source>
        <dbReference type="EMBL" id="GLR65878.1"/>
    </source>
</evidence>
<proteinExistence type="predicted"/>
<sequence length="140" mass="15101">MMSESQELYQALIMERSKAPHFAGRPEAFDAQGQGENAMCGDRVQVFWQRGGVVRHEAHGCAIMTASADLMAQAVAEKTPSQMTALRGAFEEVVTSGRENPALGDLNALAGVAQYRSRIRCATLPWVALAEALKEGQVHG</sequence>